<name>A0A9J6CJ70_POLVA</name>
<feature type="domain" description="Galectin" evidence="3">
    <location>
        <begin position="49"/>
        <end position="193"/>
    </location>
</feature>
<comment type="caution">
    <text evidence="4">The sequence shown here is derived from an EMBL/GenBank/DDBJ whole genome shotgun (WGS) entry which is preliminary data.</text>
</comment>
<keyword evidence="5" id="KW-1185">Reference proteome</keyword>
<dbReference type="InterPro" id="IPR013320">
    <property type="entry name" value="ConA-like_dom_sf"/>
</dbReference>
<organism evidence="4 5">
    <name type="scientific">Polypedilum vanderplanki</name>
    <name type="common">Sleeping chironomid midge</name>
    <dbReference type="NCBI Taxonomy" id="319348"/>
    <lineage>
        <taxon>Eukaryota</taxon>
        <taxon>Metazoa</taxon>
        <taxon>Ecdysozoa</taxon>
        <taxon>Arthropoda</taxon>
        <taxon>Hexapoda</taxon>
        <taxon>Insecta</taxon>
        <taxon>Pterygota</taxon>
        <taxon>Neoptera</taxon>
        <taxon>Endopterygota</taxon>
        <taxon>Diptera</taxon>
        <taxon>Nematocera</taxon>
        <taxon>Chironomoidea</taxon>
        <taxon>Chironomidae</taxon>
        <taxon>Chironominae</taxon>
        <taxon>Polypedilum</taxon>
        <taxon>Polypedilum</taxon>
    </lineage>
</organism>
<evidence type="ECO:0000313" key="4">
    <source>
        <dbReference type="EMBL" id="KAG5681779.1"/>
    </source>
</evidence>
<reference evidence="4" key="1">
    <citation type="submission" date="2021-03" db="EMBL/GenBank/DDBJ databases">
        <title>Chromosome level genome of the anhydrobiotic midge Polypedilum vanderplanki.</title>
        <authorList>
            <person name="Yoshida Y."/>
            <person name="Kikawada T."/>
            <person name="Gusev O."/>
        </authorList>
    </citation>
    <scope>NUCLEOTIDE SEQUENCE</scope>
    <source>
        <strain evidence="4">NIAS01</strain>
        <tissue evidence="4">Whole body or cell culture</tissue>
    </source>
</reference>
<dbReference type="EMBL" id="JADBJN010000001">
    <property type="protein sequence ID" value="KAG5681779.1"/>
    <property type="molecule type" value="Genomic_DNA"/>
</dbReference>
<dbReference type="Proteomes" id="UP001107558">
    <property type="component" value="Chromosome 1"/>
</dbReference>
<gene>
    <name evidence="4" type="ORF">PVAND_011187</name>
</gene>
<evidence type="ECO:0000259" key="3">
    <source>
        <dbReference type="PROSITE" id="PS51304"/>
    </source>
</evidence>
<keyword evidence="1 2" id="KW-0430">Lectin</keyword>
<evidence type="ECO:0000256" key="1">
    <source>
        <dbReference type="ARBA" id="ARBA00022734"/>
    </source>
</evidence>
<evidence type="ECO:0000313" key="5">
    <source>
        <dbReference type="Proteomes" id="UP001107558"/>
    </source>
</evidence>
<dbReference type="AlphaFoldDB" id="A0A9J6CJ70"/>
<sequence>MENCLKTVNNCLDIFTSCIPKDTNNSNNSTAVNNPNNNSSYKLPKMSYYTLHLPTRPKVDDEIRIKAKLKERPKEFIINLCVDSALKPDDDEAAMIAFHFRTKFKGHPNDRSYVVLNCKRGLNGWDEIEEIENSWIDDDAEEIEISLKFAKREIQFISGESVEYQFEHQYEIQRIDRLQIGGDLDYIEEVALRYRKK</sequence>
<dbReference type="Gene3D" id="2.60.120.200">
    <property type="match status" value="1"/>
</dbReference>
<dbReference type="InterPro" id="IPR001079">
    <property type="entry name" value="Galectin_CRD"/>
</dbReference>
<proteinExistence type="predicted"/>
<dbReference type="OrthoDB" id="8443340at2759"/>
<dbReference type="SUPFAM" id="SSF49899">
    <property type="entry name" value="Concanavalin A-like lectins/glucanases"/>
    <property type="match status" value="1"/>
</dbReference>
<dbReference type="Pfam" id="PF00337">
    <property type="entry name" value="Gal-bind_lectin"/>
    <property type="match status" value="1"/>
</dbReference>
<evidence type="ECO:0000256" key="2">
    <source>
        <dbReference type="RuleBase" id="RU102079"/>
    </source>
</evidence>
<dbReference type="PROSITE" id="PS51304">
    <property type="entry name" value="GALECTIN"/>
    <property type="match status" value="1"/>
</dbReference>
<protein>
    <recommendedName>
        <fullName evidence="2">Galectin</fullName>
    </recommendedName>
</protein>
<dbReference type="SMART" id="SM00276">
    <property type="entry name" value="GLECT"/>
    <property type="match status" value="1"/>
</dbReference>
<dbReference type="GO" id="GO:0030246">
    <property type="term" value="F:carbohydrate binding"/>
    <property type="evidence" value="ECO:0007669"/>
    <property type="project" value="UniProtKB-UniRule"/>
</dbReference>
<dbReference type="SMART" id="SM00908">
    <property type="entry name" value="Gal-bind_lectin"/>
    <property type="match status" value="1"/>
</dbReference>
<accession>A0A9J6CJ70</accession>